<organism evidence="1 2">
    <name type="scientific">Phascolomyces articulosus</name>
    <dbReference type="NCBI Taxonomy" id="60185"/>
    <lineage>
        <taxon>Eukaryota</taxon>
        <taxon>Fungi</taxon>
        <taxon>Fungi incertae sedis</taxon>
        <taxon>Mucoromycota</taxon>
        <taxon>Mucoromycotina</taxon>
        <taxon>Mucoromycetes</taxon>
        <taxon>Mucorales</taxon>
        <taxon>Lichtheimiaceae</taxon>
        <taxon>Phascolomyces</taxon>
    </lineage>
</organism>
<dbReference type="SUPFAM" id="SSF52047">
    <property type="entry name" value="RNI-like"/>
    <property type="match status" value="1"/>
</dbReference>
<gene>
    <name evidence="1" type="ORF">BDA99DRAFT_542991</name>
</gene>
<dbReference type="AlphaFoldDB" id="A0AAD5P9W8"/>
<dbReference type="Proteomes" id="UP001209540">
    <property type="component" value="Unassembled WGS sequence"/>
</dbReference>
<keyword evidence="2" id="KW-1185">Reference proteome</keyword>
<reference evidence="1" key="1">
    <citation type="journal article" date="2022" name="IScience">
        <title>Evolution of zygomycete secretomes and the origins of terrestrial fungal ecologies.</title>
        <authorList>
            <person name="Chang Y."/>
            <person name="Wang Y."/>
            <person name="Mondo S."/>
            <person name="Ahrendt S."/>
            <person name="Andreopoulos W."/>
            <person name="Barry K."/>
            <person name="Beard J."/>
            <person name="Benny G.L."/>
            <person name="Blankenship S."/>
            <person name="Bonito G."/>
            <person name="Cuomo C."/>
            <person name="Desiro A."/>
            <person name="Gervers K.A."/>
            <person name="Hundley H."/>
            <person name="Kuo A."/>
            <person name="LaButti K."/>
            <person name="Lang B.F."/>
            <person name="Lipzen A."/>
            <person name="O'Donnell K."/>
            <person name="Pangilinan J."/>
            <person name="Reynolds N."/>
            <person name="Sandor L."/>
            <person name="Smith M.E."/>
            <person name="Tsang A."/>
            <person name="Grigoriev I.V."/>
            <person name="Stajich J.E."/>
            <person name="Spatafora J.W."/>
        </authorList>
    </citation>
    <scope>NUCLEOTIDE SEQUENCE</scope>
    <source>
        <strain evidence="1">RSA 2281</strain>
    </source>
</reference>
<evidence type="ECO:0000313" key="2">
    <source>
        <dbReference type="Proteomes" id="UP001209540"/>
    </source>
</evidence>
<evidence type="ECO:0008006" key="3">
    <source>
        <dbReference type="Google" id="ProtNLM"/>
    </source>
</evidence>
<protein>
    <recommendedName>
        <fullName evidence="3">F-box domain-containing protein</fullName>
    </recommendedName>
</protein>
<accession>A0AAD5P9W8</accession>
<reference evidence="1" key="2">
    <citation type="submission" date="2023-02" db="EMBL/GenBank/DDBJ databases">
        <authorList>
            <consortium name="DOE Joint Genome Institute"/>
            <person name="Mondo S.J."/>
            <person name="Chang Y."/>
            <person name="Wang Y."/>
            <person name="Ahrendt S."/>
            <person name="Andreopoulos W."/>
            <person name="Barry K."/>
            <person name="Beard J."/>
            <person name="Benny G.L."/>
            <person name="Blankenship S."/>
            <person name="Bonito G."/>
            <person name="Cuomo C."/>
            <person name="Desiro A."/>
            <person name="Gervers K.A."/>
            <person name="Hundley H."/>
            <person name="Kuo A."/>
            <person name="LaButti K."/>
            <person name="Lang B.F."/>
            <person name="Lipzen A."/>
            <person name="O'Donnell K."/>
            <person name="Pangilinan J."/>
            <person name="Reynolds N."/>
            <person name="Sandor L."/>
            <person name="Smith M.W."/>
            <person name="Tsang A."/>
            <person name="Grigoriev I.V."/>
            <person name="Stajich J.E."/>
            <person name="Spatafora J.W."/>
        </authorList>
    </citation>
    <scope>NUCLEOTIDE SEQUENCE</scope>
    <source>
        <strain evidence="1">RSA 2281</strain>
    </source>
</reference>
<proteinExistence type="predicted"/>
<dbReference type="SUPFAM" id="SSF81383">
    <property type="entry name" value="F-box domain"/>
    <property type="match status" value="1"/>
</dbReference>
<dbReference type="InterPro" id="IPR036047">
    <property type="entry name" value="F-box-like_dom_sf"/>
</dbReference>
<name>A0AAD5P9W8_9FUNG</name>
<comment type="caution">
    <text evidence="1">The sequence shown here is derived from an EMBL/GenBank/DDBJ whole genome shotgun (WGS) entry which is preliminary data.</text>
</comment>
<dbReference type="Gene3D" id="3.80.10.10">
    <property type="entry name" value="Ribonuclease Inhibitor"/>
    <property type="match status" value="1"/>
</dbReference>
<evidence type="ECO:0000313" key="1">
    <source>
        <dbReference type="EMBL" id="KAI9247144.1"/>
    </source>
</evidence>
<sequence>MTSRKSIDELIREAQSDDIATSQFNEDLKQVTVMQRENLLQAFHKNEKQNHIRSADNNGKSTVQPISTTMANNKNAYVTKLEREIEETLQEIEKDPQNLNNYLSAVRLFSCQGNQEKVIHLCEQGLNNHRVASSPPSSLANEYLLLQQQLDMAKTKIERRIDIFGQCPYEVSHRIISYLDLATAIQGVDVARMWRKRFLGYLNIWKDFTLEDGMGKQRKITQLLSIESKIIKALYINTRPEKIRRHLSISIKKNKFANLQSLVITDTGGGKLNPDANLTKSLYNALPSIASTLTRLDIISQSVVLISLDRILLICRNLKSLKLRVYSLNHKSSLEPDEKPSLTSPLTNMEISANWPMNPQEVRYIYRETVKYTPELRRLVVYYEAKDMFDTQDMIEVIGDHCPKLKIIKTGLLTKYITPLGDIIYNVQNQDFNDDETLLLDDDGNDDINDKEIDTVTTSNNSPALADVSRIATTTTMKGLRHIDIHNMTPSQSFRARLEASCHTLQSLSICLGYQTVLFSDLHEWQFFTSFTMHQLTMFRLSKVRGPVYEQLAAILQCFPALEALVLEDSSLIPASFEIDDETINNNQILNAITTLPNLKRLEFKTMSVFSQDFFEQLIHYYQSTSTFSSGLKYLKIVDCQGFLFKAFLDISHITSLKELTLGICYQHRRRKGVDMFIEMFTNQLAYDSSRPQALSKLELLNMHFTDTAIKNVITLCQRHDMLQEKLMLYRSKEILFENVKILKEEIAPLYNEFHCSSYSDFIFTRSFTFSQKKTRL</sequence>
<dbReference type="EMBL" id="JAIXMP010000043">
    <property type="protein sequence ID" value="KAI9247144.1"/>
    <property type="molecule type" value="Genomic_DNA"/>
</dbReference>
<dbReference type="InterPro" id="IPR032675">
    <property type="entry name" value="LRR_dom_sf"/>
</dbReference>